<sequence>MVQHKWPTTDRYELTPLYDRPDLSKECIRLLNEEWPRSDGSREHSQAKSCRLTPPMSFLLLDKSDGRLIGHARLCLLPNRPTSCWVESVIIAKDLRGQGLGRRLMTMLEDAARDLGFIEMFLSTEDKVDFYERCGYLKCKPILHSTTATSVFPVISLEATESCTEMDKESSSTYLADDTDVSKMQAGIIMPQPLTTSQEFPAAVTAALPPPPPPPPPSSAKSIWSQKTLGAPVTTLNHQYMCKKL</sequence>
<dbReference type="PANTHER" id="PTHR13538">
    <property type="entry name" value="N-ACETYLTRANSFERASE 6"/>
    <property type="match status" value="1"/>
</dbReference>
<dbReference type="PANTHER" id="PTHR13538:SF4">
    <property type="entry name" value="N-ALPHA-ACETYLTRANSFERASE 80"/>
    <property type="match status" value="1"/>
</dbReference>
<dbReference type="EMBL" id="CATQJL010000223">
    <property type="protein sequence ID" value="CAJ0600528.1"/>
    <property type="molecule type" value="Genomic_DNA"/>
</dbReference>
<dbReference type="SUPFAM" id="SSF55729">
    <property type="entry name" value="Acyl-CoA N-acyltransferases (Nat)"/>
    <property type="match status" value="1"/>
</dbReference>
<dbReference type="PROSITE" id="PS51186">
    <property type="entry name" value="GNAT"/>
    <property type="match status" value="1"/>
</dbReference>
<dbReference type="GO" id="GO:1905502">
    <property type="term" value="F:acetyl-CoA binding"/>
    <property type="evidence" value="ECO:0007669"/>
    <property type="project" value="TreeGrafter"/>
</dbReference>
<reference evidence="3" key="1">
    <citation type="submission" date="2023-07" db="EMBL/GenBank/DDBJ databases">
        <authorList>
            <consortium name="CYATHOMIX"/>
        </authorList>
    </citation>
    <scope>NUCLEOTIDE SEQUENCE</scope>
    <source>
        <strain evidence="3">N/A</strain>
    </source>
</reference>
<dbReference type="InterPro" id="IPR016181">
    <property type="entry name" value="Acyl_CoA_acyltransferase"/>
</dbReference>
<dbReference type="Pfam" id="PF00583">
    <property type="entry name" value="Acetyltransf_1"/>
    <property type="match status" value="1"/>
</dbReference>
<feature type="region of interest" description="Disordered" evidence="1">
    <location>
        <begin position="204"/>
        <end position="223"/>
    </location>
</feature>
<evidence type="ECO:0000313" key="4">
    <source>
        <dbReference type="Proteomes" id="UP001176961"/>
    </source>
</evidence>
<dbReference type="Gene3D" id="3.40.630.30">
    <property type="match status" value="1"/>
</dbReference>
<evidence type="ECO:0000259" key="2">
    <source>
        <dbReference type="PROSITE" id="PS51186"/>
    </source>
</evidence>
<protein>
    <recommendedName>
        <fullName evidence="2">N-acetyltransferase domain-containing protein</fullName>
    </recommendedName>
</protein>
<dbReference type="InterPro" id="IPR000182">
    <property type="entry name" value="GNAT_dom"/>
</dbReference>
<comment type="caution">
    <text evidence="3">The sequence shown here is derived from an EMBL/GenBank/DDBJ whole genome shotgun (WGS) entry which is preliminary data.</text>
</comment>
<dbReference type="AlphaFoldDB" id="A0AA36M7B4"/>
<dbReference type="GO" id="GO:0005737">
    <property type="term" value="C:cytoplasm"/>
    <property type="evidence" value="ECO:0007669"/>
    <property type="project" value="TreeGrafter"/>
</dbReference>
<proteinExistence type="predicted"/>
<dbReference type="InterPro" id="IPR039840">
    <property type="entry name" value="NAA80"/>
</dbReference>
<keyword evidence="4" id="KW-1185">Reference proteome</keyword>
<accession>A0AA36M7B4</accession>
<organism evidence="3 4">
    <name type="scientific">Cylicocyclus nassatus</name>
    <name type="common">Nematode worm</name>
    <dbReference type="NCBI Taxonomy" id="53992"/>
    <lineage>
        <taxon>Eukaryota</taxon>
        <taxon>Metazoa</taxon>
        <taxon>Ecdysozoa</taxon>
        <taxon>Nematoda</taxon>
        <taxon>Chromadorea</taxon>
        <taxon>Rhabditida</taxon>
        <taxon>Rhabditina</taxon>
        <taxon>Rhabditomorpha</taxon>
        <taxon>Strongyloidea</taxon>
        <taxon>Strongylidae</taxon>
        <taxon>Cylicocyclus</taxon>
    </lineage>
</organism>
<feature type="compositionally biased region" description="Pro residues" evidence="1">
    <location>
        <begin position="208"/>
        <end position="218"/>
    </location>
</feature>
<dbReference type="CDD" id="cd04301">
    <property type="entry name" value="NAT_SF"/>
    <property type="match status" value="1"/>
</dbReference>
<evidence type="ECO:0000313" key="3">
    <source>
        <dbReference type="EMBL" id="CAJ0600528.1"/>
    </source>
</evidence>
<feature type="domain" description="N-acetyltransferase" evidence="2">
    <location>
        <begin position="12"/>
        <end position="158"/>
    </location>
</feature>
<dbReference type="Proteomes" id="UP001176961">
    <property type="component" value="Unassembled WGS sequence"/>
</dbReference>
<gene>
    <name evidence="3" type="ORF">CYNAS_LOCUS12511</name>
</gene>
<dbReference type="GO" id="GO:0008080">
    <property type="term" value="F:N-acetyltransferase activity"/>
    <property type="evidence" value="ECO:0007669"/>
    <property type="project" value="InterPro"/>
</dbReference>
<evidence type="ECO:0000256" key="1">
    <source>
        <dbReference type="SAM" id="MobiDB-lite"/>
    </source>
</evidence>
<name>A0AA36M7B4_CYLNA</name>